<evidence type="ECO:0000313" key="2">
    <source>
        <dbReference type="Proteomes" id="UP000050424"/>
    </source>
</evidence>
<dbReference type="STRING" id="78410.A0A0P7BQ02"/>
<proteinExistence type="predicted"/>
<dbReference type="AlphaFoldDB" id="A0A0P7BQ02"/>
<organism evidence="1 2">
    <name type="scientific">Neonectria ditissima</name>
    <dbReference type="NCBI Taxonomy" id="78410"/>
    <lineage>
        <taxon>Eukaryota</taxon>
        <taxon>Fungi</taxon>
        <taxon>Dikarya</taxon>
        <taxon>Ascomycota</taxon>
        <taxon>Pezizomycotina</taxon>
        <taxon>Sordariomycetes</taxon>
        <taxon>Hypocreomycetidae</taxon>
        <taxon>Hypocreales</taxon>
        <taxon>Nectriaceae</taxon>
        <taxon>Neonectria</taxon>
    </lineage>
</organism>
<dbReference type="OrthoDB" id="191139at2759"/>
<accession>A0A0P7BQ02</accession>
<gene>
    <name evidence="1" type="ORF">AK830_g3519</name>
</gene>
<comment type="caution">
    <text evidence="1">The sequence shown here is derived from an EMBL/GenBank/DDBJ whole genome shotgun (WGS) entry which is preliminary data.</text>
</comment>
<reference evidence="1 2" key="1">
    <citation type="submission" date="2015-09" db="EMBL/GenBank/DDBJ databases">
        <title>Draft genome of a European isolate of the apple canker pathogen Neonectria ditissima.</title>
        <authorList>
            <person name="Gomez-Cortecero A."/>
            <person name="Harrison R.J."/>
            <person name="Armitage A.D."/>
        </authorList>
    </citation>
    <scope>NUCLEOTIDE SEQUENCE [LARGE SCALE GENOMIC DNA]</scope>
    <source>
        <strain evidence="1 2">R09/05</strain>
    </source>
</reference>
<keyword evidence="2" id="KW-1185">Reference proteome</keyword>
<sequence>MKSPAQGAATTVWAAIGKEWEGKGGRYLENCSEAKPGPDDGDLTGAGYVSHTYNEENEARLWADSLKIVGLTRVREDLASLLQVVNASCRKVHQYRKAPLSNDLSNDDIFDFSRP</sequence>
<protein>
    <submittedName>
        <fullName evidence="1">Uncharacterized protein</fullName>
    </submittedName>
</protein>
<dbReference type="Gene3D" id="3.40.50.720">
    <property type="entry name" value="NAD(P)-binding Rossmann-like Domain"/>
    <property type="match status" value="1"/>
</dbReference>
<evidence type="ECO:0000313" key="1">
    <source>
        <dbReference type="EMBL" id="KPM42993.1"/>
    </source>
</evidence>
<name>A0A0P7BQ02_9HYPO</name>
<dbReference type="Proteomes" id="UP000050424">
    <property type="component" value="Unassembled WGS sequence"/>
</dbReference>
<dbReference type="EMBL" id="LKCW01000039">
    <property type="protein sequence ID" value="KPM42993.1"/>
    <property type="molecule type" value="Genomic_DNA"/>
</dbReference>